<organism evidence="2 3">
    <name type="scientific">Devosia insulae DS-56</name>
    <dbReference type="NCBI Taxonomy" id="1116389"/>
    <lineage>
        <taxon>Bacteria</taxon>
        <taxon>Pseudomonadati</taxon>
        <taxon>Pseudomonadota</taxon>
        <taxon>Alphaproteobacteria</taxon>
        <taxon>Hyphomicrobiales</taxon>
        <taxon>Devosiaceae</taxon>
        <taxon>Devosia</taxon>
    </lineage>
</organism>
<dbReference type="Proteomes" id="UP000095463">
    <property type="component" value="Unassembled WGS sequence"/>
</dbReference>
<evidence type="ECO:0000259" key="1">
    <source>
        <dbReference type="Pfam" id="PF08818"/>
    </source>
</evidence>
<dbReference type="OrthoDB" id="5951444at2"/>
<dbReference type="Pfam" id="PF08818">
    <property type="entry name" value="DUF1801"/>
    <property type="match status" value="1"/>
</dbReference>
<sequence>MAEQKTVPTTADVGAFLAAIEQEQRRADAARLVELMYARTGEPPQMWSGGIVGFGQYHYRYASGHEGDSCLVGFSPRKSEFSIYLVGIYFPDSTDTARLLLDRLGKHRMGKACLYVKRLSDIDEAVLGQLVTLSVTKLREHYAWTREPLGKH</sequence>
<evidence type="ECO:0000313" key="3">
    <source>
        <dbReference type="Proteomes" id="UP000095463"/>
    </source>
</evidence>
<protein>
    <recommendedName>
        <fullName evidence="1">YdhG-like domain-containing protein</fullName>
    </recommendedName>
</protein>
<evidence type="ECO:0000313" key="2">
    <source>
        <dbReference type="EMBL" id="OEO28561.1"/>
    </source>
</evidence>
<accession>A0A1E5XJ04</accession>
<dbReference type="EMBL" id="LAJE02000363">
    <property type="protein sequence ID" value="OEO28561.1"/>
    <property type="molecule type" value="Genomic_DNA"/>
</dbReference>
<comment type="caution">
    <text evidence="2">The sequence shown here is derived from an EMBL/GenBank/DDBJ whole genome shotgun (WGS) entry which is preliminary data.</text>
</comment>
<dbReference type="RefSeq" id="WP_069912045.1">
    <property type="nucleotide sequence ID" value="NZ_LAJE02000363.1"/>
</dbReference>
<reference evidence="2 3" key="1">
    <citation type="journal article" date="2015" name="Genome Announc.">
        <title>Genome Assemblies of Three Soil-Associated Devosia species: D. insulae, D. limi, and D. soli.</title>
        <authorList>
            <person name="Hassan Y.I."/>
            <person name="Lepp D."/>
            <person name="Zhou T."/>
        </authorList>
    </citation>
    <scope>NUCLEOTIDE SEQUENCE [LARGE SCALE GENOMIC DNA]</scope>
    <source>
        <strain evidence="2 3">DS-56</strain>
    </source>
</reference>
<dbReference type="AlphaFoldDB" id="A0A1E5XJ04"/>
<proteinExistence type="predicted"/>
<keyword evidence="3" id="KW-1185">Reference proteome</keyword>
<feature type="domain" description="YdhG-like" evidence="1">
    <location>
        <begin position="25"/>
        <end position="132"/>
    </location>
</feature>
<gene>
    <name evidence="2" type="ORF">VW23_003720</name>
</gene>
<dbReference type="InterPro" id="IPR014922">
    <property type="entry name" value="YdhG-like"/>
</dbReference>
<name>A0A1E5XJ04_9HYPH</name>